<dbReference type="GO" id="GO:0006313">
    <property type="term" value="P:DNA transposition"/>
    <property type="evidence" value="ECO:0007669"/>
    <property type="project" value="InterPro"/>
</dbReference>
<reference evidence="2" key="1">
    <citation type="submission" date="2018-12" db="EMBL/GenBank/DDBJ databases">
        <title>Novel natural products biosynthetic potential of the class Ktedonobacteria.</title>
        <authorList>
            <person name="Zheng Y."/>
            <person name="Saitou A."/>
            <person name="Wang C.M."/>
            <person name="Toyoda A."/>
            <person name="Minakuchi Y."/>
            <person name="Sekiguchi Y."/>
            <person name="Ueda K."/>
            <person name="Takano H."/>
            <person name="Sakai Y."/>
            <person name="Yokota A."/>
            <person name="Yabe S."/>
        </authorList>
    </citation>
    <scope>NUCLEOTIDE SEQUENCE</scope>
    <source>
        <strain evidence="2">COM3</strain>
    </source>
</reference>
<organism evidence="2">
    <name type="scientific">Thermosporothrix sp. COM3</name>
    <dbReference type="NCBI Taxonomy" id="2490863"/>
    <lineage>
        <taxon>Bacteria</taxon>
        <taxon>Bacillati</taxon>
        <taxon>Chloroflexota</taxon>
        <taxon>Ktedonobacteria</taxon>
        <taxon>Ktedonobacterales</taxon>
        <taxon>Thermosporotrichaceae</taxon>
        <taxon>Thermosporothrix</taxon>
    </lineage>
</organism>
<protein>
    <recommendedName>
        <fullName evidence="1">InsA N-terminal zinc ribbon domain-containing protein</fullName>
    </recommendedName>
</protein>
<sequence length="119" mass="13687">MKNPPCPSCQQEQYVIKSGLNHTRSQRYRCQHCQHYFTLDRKPHGYGDSLRKQALQLYLEGTSFRAIGRLLGIHHQTVSNWISQAAQALPRADAPAGPIETLELDELYTYLQQKKKMST</sequence>
<dbReference type="EMBL" id="AP019376">
    <property type="protein sequence ID" value="BBH87738.1"/>
    <property type="molecule type" value="Genomic_DNA"/>
</dbReference>
<proteinExistence type="predicted"/>
<dbReference type="Pfam" id="PF13384">
    <property type="entry name" value="HTH_23"/>
    <property type="match status" value="1"/>
</dbReference>
<dbReference type="InterPro" id="IPR009057">
    <property type="entry name" value="Homeodomain-like_sf"/>
</dbReference>
<evidence type="ECO:0000259" key="1">
    <source>
        <dbReference type="Pfam" id="PF03811"/>
    </source>
</evidence>
<name>A0A455SK36_9CHLR</name>
<dbReference type="InterPro" id="IPR003220">
    <property type="entry name" value="InsA_N_dom_Znf"/>
</dbReference>
<dbReference type="SUPFAM" id="SSF46689">
    <property type="entry name" value="Homeodomain-like"/>
    <property type="match status" value="1"/>
</dbReference>
<dbReference type="EMBL" id="AP019376">
    <property type="protein sequence ID" value="BBH88129.1"/>
    <property type="molecule type" value="Genomic_DNA"/>
</dbReference>
<dbReference type="InterPro" id="IPR051354">
    <property type="entry name" value="Transposase_27_IS1"/>
</dbReference>
<dbReference type="PANTHER" id="PTHR33293">
    <property type="entry name" value="INSERTION ELEMENT IS1 1 PROTEIN INSB-RELATED"/>
    <property type="match status" value="1"/>
</dbReference>
<dbReference type="InterPro" id="IPR036388">
    <property type="entry name" value="WH-like_DNA-bd_sf"/>
</dbReference>
<dbReference type="Pfam" id="PF03811">
    <property type="entry name" value="Zn_ribbon_InsA"/>
    <property type="match status" value="1"/>
</dbReference>
<accession>A0A455SK36</accession>
<evidence type="ECO:0000313" key="2">
    <source>
        <dbReference type="EMBL" id="BBH87738.1"/>
    </source>
</evidence>
<dbReference type="Gene3D" id="1.10.10.10">
    <property type="entry name" value="Winged helix-like DNA-binding domain superfamily/Winged helix DNA-binding domain"/>
    <property type="match status" value="1"/>
</dbReference>
<feature type="domain" description="InsA N-terminal zinc ribbon" evidence="1">
    <location>
        <begin position="6"/>
        <end position="34"/>
    </location>
</feature>
<evidence type="ECO:0000313" key="3">
    <source>
        <dbReference type="EMBL" id="BBH88129.1"/>
    </source>
</evidence>
<dbReference type="AlphaFoldDB" id="A0A455SK36"/>
<gene>
    <name evidence="2" type="ORF">KTC_24890</name>
    <name evidence="3" type="ORF">KTC_28800</name>
</gene>